<evidence type="ECO:0000256" key="11">
    <source>
        <dbReference type="ARBA" id="ARBA00022723"/>
    </source>
</evidence>
<dbReference type="InterPro" id="IPR001431">
    <property type="entry name" value="Pept_M16_Zn_BS"/>
</dbReference>
<keyword evidence="10" id="KW-0493">Microtubule</keyword>
<dbReference type="Gene3D" id="3.30.830.10">
    <property type="entry name" value="Metalloenzyme, LuxS/M16 peptidase-like"/>
    <property type="match status" value="2"/>
</dbReference>
<evidence type="ECO:0000256" key="1">
    <source>
        <dbReference type="ARBA" id="ARBA00001098"/>
    </source>
</evidence>
<evidence type="ECO:0000256" key="5">
    <source>
        <dbReference type="ARBA" id="ARBA00005885"/>
    </source>
</evidence>
<dbReference type="InterPro" id="IPR050361">
    <property type="entry name" value="MPP/UQCRC_Complex"/>
</dbReference>
<feature type="compositionally biased region" description="Low complexity" evidence="20">
    <location>
        <begin position="1"/>
        <end position="56"/>
    </location>
</feature>
<comment type="subcellular location">
    <subcellularLocation>
        <location evidence="4">Cytoplasm</location>
        <location evidence="4">Cytoskeleton</location>
    </subcellularLocation>
    <subcellularLocation>
        <location evidence="3">Mitochondrion</location>
    </subcellularLocation>
</comment>
<evidence type="ECO:0000256" key="10">
    <source>
        <dbReference type="ARBA" id="ARBA00022701"/>
    </source>
</evidence>
<evidence type="ECO:0000256" key="7">
    <source>
        <dbReference type="ARBA" id="ARBA00012299"/>
    </source>
</evidence>
<evidence type="ECO:0000256" key="15">
    <source>
        <dbReference type="ARBA" id="ARBA00023049"/>
    </source>
</evidence>
<dbReference type="InterPro" id="IPR011765">
    <property type="entry name" value="Pept_M16_N"/>
</dbReference>
<accession>M8D6T6</accession>
<comment type="catalytic activity">
    <reaction evidence="1">
        <text>Release of N-terminal transit peptides from precursor proteins imported into the mitochondrion, typically with Arg in position P2.</text>
        <dbReference type="EC" id="3.4.24.64"/>
    </reaction>
</comment>
<evidence type="ECO:0000256" key="8">
    <source>
        <dbReference type="ARBA" id="ARBA00022490"/>
    </source>
</evidence>
<keyword evidence="15" id="KW-0482">Metalloprotease</keyword>
<keyword evidence="16" id="KW-0496">Mitochondrion</keyword>
<evidence type="ECO:0000259" key="21">
    <source>
        <dbReference type="Pfam" id="PF00675"/>
    </source>
</evidence>
<evidence type="ECO:0000259" key="22">
    <source>
        <dbReference type="Pfam" id="PF05193"/>
    </source>
</evidence>
<keyword evidence="14" id="KW-0809">Transit peptide</keyword>
<name>M8D6T6_AEGTA</name>
<dbReference type="PANTHER" id="PTHR11851:SF149">
    <property type="entry name" value="GH01077P"/>
    <property type="match status" value="1"/>
</dbReference>
<feature type="region of interest" description="Disordered" evidence="20">
    <location>
        <begin position="122"/>
        <end position="148"/>
    </location>
</feature>
<evidence type="ECO:0000256" key="12">
    <source>
        <dbReference type="ARBA" id="ARBA00022801"/>
    </source>
</evidence>
<keyword evidence="13" id="KW-0862">Zinc</keyword>
<reference evidence="24" key="1">
    <citation type="submission" date="2015-06" db="UniProtKB">
        <authorList>
            <consortium name="EnsemblPlants"/>
        </authorList>
    </citation>
    <scope>IDENTIFICATION</scope>
</reference>
<evidence type="ECO:0000256" key="20">
    <source>
        <dbReference type="SAM" id="MobiDB-lite"/>
    </source>
</evidence>
<dbReference type="EnsemblPlants" id="EMT32156">
    <property type="protein sequence ID" value="EMT32156"/>
    <property type="gene ID" value="F775_03197"/>
</dbReference>
<feature type="domain" description="TPX2 C-terminal" evidence="23">
    <location>
        <begin position="359"/>
        <end position="433"/>
    </location>
</feature>
<evidence type="ECO:0000256" key="19">
    <source>
        <dbReference type="RuleBase" id="RU004447"/>
    </source>
</evidence>
<dbReference type="SUPFAM" id="SSF63411">
    <property type="entry name" value="LuxS/MPP-like metallohydrolase"/>
    <property type="match status" value="2"/>
</dbReference>
<feature type="region of interest" description="Disordered" evidence="20">
    <location>
        <begin position="1"/>
        <end position="99"/>
    </location>
</feature>
<feature type="compositionally biased region" description="Polar residues" evidence="20">
    <location>
        <begin position="256"/>
        <end position="270"/>
    </location>
</feature>
<dbReference type="PROSITE" id="PS00143">
    <property type="entry name" value="INSULINASE"/>
    <property type="match status" value="1"/>
</dbReference>
<dbReference type="GO" id="GO:0005874">
    <property type="term" value="C:microtubule"/>
    <property type="evidence" value="ECO:0007669"/>
    <property type="project" value="UniProtKB-KW"/>
</dbReference>
<comment type="cofactor">
    <cofactor evidence="2">
        <name>Zn(2+)</name>
        <dbReference type="ChEBI" id="CHEBI:29105"/>
    </cofactor>
</comment>
<dbReference type="PANTHER" id="PTHR11851">
    <property type="entry name" value="METALLOPROTEASE"/>
    <property type="match status" value="1"/>
</dbReference>
<comment type="similarity">
    <text evidence="5">Belongs to the TPX2 family.</text>
</comment>
<dbReference type="InterPro" id="IPR007863">
    <property type="entry name" value="Peptidase_M16_C"/>
</dbReference>
<evidence type="ECO:0000256" key="4">
    <source>
        <dbReference type="ARBA" id="ARBA00004245"/>
    </source>
</evidence>
<dbReference type="GO" id="GO:0046872">
    <property type="term" value="F:metal ion binding"/>
    <property type="evidence" value="ECO:0007669"/>
    <property type="project" value="UniProtKB-KW"/>
</dbReference>
<proteinExistence type="inferred from homology"/>
<organism evidence="24">
    <name type="scientific">Aegilops tauschii</name>
    <name type="common">Tausch's goatgrass</name>
    <name type="synonym">Aegilops squarrosa</name>
    <dbReference type="NCBI Taxonomy" id="37682"/>
    <lineage>
        <taxon>Eukaryota</taxon>
        <taxon>Viridiplantae</taxon>
        <taxon>Streptophyta</taxon>
        <taxon>Embryophyta</taxon>
        <taxon>Tracheophyta</taxon>
        <taxon>Spermatophyta</taxon>
        <taxon>Magnoliopsida</taxon>
        <taxon>Liliopsida</taxon>
        <taxon>Poales</taxon>
        <taxon>Poaceae</taxon>
        <taxon>BOP clade</taxon>
        <taxon>Pooideae</taxon>
        <taxon>Triticodae</taxon>
        <taxon>Triticeae</taxon>
        <taxon>Triticinae</taxon>
        <taxon>Aegilops</taxon>
    </lineage>
</organism>
<dbReference type="Pfam" id="PF06886">
    <property type="entry name" value="TPX2"/>
    <property type="match status" value="1"/>
</dbReference>
<dbReference type="AlphaFoldDB" id="M8D6T6"/>
<evidence type="ECO:0000256" key="14">
    <source>
        <dbReference type="ARBA" id="ARBA00022946"/>
    </source>
</evidence>
<dbReference type="Pfam" id="PF00675">
    <property type="entry name" value="Peptidase_M16"/>
    <property type="match status" value="1"/>
</dbReference>
<dbReference type="FunFam" id="3.30.830.10:FF:000001">
    <property type="entry name" value="Mitochondrial-processing peptidase subunit beta, mitochondrial"/>
    <property type="match status" value="1"/>
</dbReference>
<dbReference type="Pfam" id="PF05193">
    <property type="entry name" value="Peptidase_M16_C"/>
    <property type="match status" value="1"/>
</dbReference>
<evidence type="ECO:0000259" key="23">
    <source>
        <dbReference type="Pfam" id="PF06886"/>
    </source>
</evidence>
<dbReference type="EC" id="3.4.24.64" evidence="7"/>
<dbReference type="InterPro" id="IPR027329">
    <property type="entry name" value="TPX2_C"/>
</dbReference>
<sequence>MATGAAAKTPTKPSAPAAPKTPAKPAPSTTAAAAAETPAHAPTPAKPAAAPAVSASVRKKRGTPAPPPPVPQRRFLVAKKGAHRRRQAGASGGGGEFDFDKCREAAREALRASHEEFFLKERAVSAASEEQESQKEEEAAEDEANSAAVVEEGEGAEVADLEGSGKVRAIRSRVMAKAMNSVPDAGAGRVKHLVHAFESLLSISGATADSERAGEEAWALPGLQPWNEGSEGSPVAVFSSSDFMNMGPTRLCSSLDGKSNRSSWDSQTGGRRSRRNSSESLRSSWNKKLKVTSQHPFKLRTEQRGRAKEQQFIQKVQEMLIEDEKKRIHIAQGLPWTTDEPECLIKPPVKERTEPVDLVLHSDVRAVERAEFDQYVSERIKFGEELRLERERQQKLEEEEMIRQLRKDLVPKAQPMPYFDRPFIPKKSSKTITIPKEPNFHLRPERLSCSRVTIICTPSVQRLSLLNRAIVPQYKMFLQAPETKVTTLDNGLRVATESSLSSRTATVGVWIDAGSRYETEEAAGVAHFVEHMLFKGTGTRSAGQLEQEIEDMGGHLNAYTSREQTTYYAKVLDKDVPRAMNVLADILQDSKLEDNRIERERGVILREMEEVQGQSEEVIFDHLHATAFQYTSLGRPILGSADNVKSITKKNLIDYIQKHYTASRMVITAAGAVKHEDIVQQAKELFKSLPTDPTTTNMLVAEQPAIFTGSEVRIIDDDMPLAQFAVAFNGASWTDPDSIALMVMQTMLGSWNKSAGGGKHMGSELVQRVAINEIAESIMAFNTNYKDTGLFGVYAVAKADCLDDLAFAIMQEMSKLSYRVTEEDVIRARNQLKSSIQLHLDGSTAVVEDIGRQQLIYGRRIPIPELFARIDAVDPSTIRRVANRFIFDQDIAIAAMGPIKSLPDYNWFRRRTYMLRY</sequence>
<keyword evidence="17" id="KW-0206">Cytoskeleton</keyword>
<dbReference type="InterPro" id="IPR011249">
    <property type="entry name" value="Metalloenz_LuxS/M16"/>
</dbReference>
<evidence type="ECO:0000256" key="18">
    <source>
        <dbReference type="ARBA" id="ARBA00031018"/>
    </source>
</evidence>
<dbReference type="GO" id="GO:0004222">
    <property type="term" value="F:metalloendopeptidase activity"/>
    <property type="evidence" value="ECO:0007669"/>
    <property type="project" value="UniProtKB-EC"/>
</dbReference>
<dbReference type="GO" id="GO:0006508">
    <property type="term" value="P:proteolysis"/>
    <property type="evidence" value="ECO:0007669"/>
    <property type="project" value="UniProtKB-KW"/>
</dbReference>
<keyword evidence="11" id="KW-0479">Metal-binding</keyword>
<dbReference type="GO" id="GO:0005759">
    <property type="term" value="C:mitochondrial matrix"/>
    <property type="evidence" value="ECO:0007669"/>
    <property type="project" value="UniProtKB-ARBA"/>
</dbReference>
<feature type="region of interest" description="Disordered" evidence="20">
    <location>
        <begin position="249"/>
        <end position="285"/>
    </location>
</feature>
<comment type="similarity">
    <text evidence="6 19">Belongs to the peptidase M16 family.</text>
</comment>
<keyword evidence="8" id="KW-0963">Cytoplasm</keyword>
<evidence type="ECO:0000256" key="6">
    <source>
        <dbReference type="ARBA" id="ARBA00007261"/>
    </source>
</evidence>
<evidence type="ECO:0000256" key="3">
    <source>
        <dbReference type="ARBA" id="ARBA00004173"/>
    </source>
</evidence>
<feature type="compositionally biased region" description="Basic residues" evidence="20">
    <location>
        <begin position="76"/>
        <end position="87"/>
    </location>
</feature>
<evidence type="ECO:0000256" key="17">
    <source>
        <dbReference type="ARBA" id="ARBA00023212"/>
    </source>
</evidence>
<evidence type="ECO:0000313" key="24">
    <source>
        <dbReference type="EnsemblPlants" id="EMT32156"/>
    </source>
</evidence>
<feature type="domain" description="Peptidase M16 N-terminal" evidence="21">
    <location>
        <begin position="493"/>
        <end position="639"/>
    </location>
</feature>
<dbReference type="MEROPS" id="M16.975"/>
<evidence type="ECO:0000256" key="9">
    <source>
        <dbReference type="ARBA" id="ARBA00022670"/>
    </source>
</evidence>
<keyword evidence="12" id="KW-0378">Hydrolase</keyword>
<evidence type="ECO:0000256" key="13">
    <source>
        <dbReference type="ARBA" id="ARBA00022833"/>
    </source>
</evidence>
<evidence type="ECO:0000256" key="16">
    <source>
        <dbReference type="ARBA" id="ARBA00023128"/>
    </source>
</evidence>
<protein>
    <recommendedName>
        <fullName evidence="7">mitochondrial processing peptidase</fullName>
        <ecNumber evidence="7">3.4.24.64</ecNumber>
    </recommendedName>
    <alternativeName>
        <fullName evidence="18">Beta-MPP</fullName>
    </alternativeName>
</protein>
<feature type="domain" description="Peptidase M16 C-terminal" evidence="22">
    <location>
        <begin position="646"/>
        <end position="832"/>
    </location>
</feature>
<evidence type="ECO:0000256" key="2">
    <source>
        <dbReference type="ARBA" id="ARBA00001947"/>
    </source>
</evidence>
<keyword evidence="9" id="KW-0645">Protease</keyword>
<dbReference type="FunFam" id="3.30.830.10:FF:000002">
    <property type="entry name" value="Mitochondrial-processing peptidase subunit beta"/>
    <property type="match status" value="1"/>
</dbReference>